<evidence type="ECO:0000256" key="1">
    <source>
        <dbReference type="ARBA" id="ARBA00004651"/>
    </source>
</evidence>
<gene>
    <name evidence="8" type="ORF">BJ972_003067</name>
    <name evidence="9" type="ORF">ESP50_11995</name>
</gene>
<evidence type="ECO:0000313" key="11">
    <source>
        <dbReference type="Proteomes" id="UP000581087"/>
    </source>
</evidence>
<dbReference type="Proteomes" id="UP000581087">
    <property type="component" value="Unassembled WGS sequence"/>
</dbReference>
<feature type="domain" description="Type II secretion system protein GspF" evidence="7">
    <location>
        <begin position="73"/>
        <end position="170"/>
    </location>
</feature>
<feature type="transmembrane region" description="Helical" evidence="6">
    <location>
        <begin position="159"/>
        <end position="176"/>
    </location>
</feature>
<organism evidence="9 10">
    <name type="scientific">Agromyces atrinae</name>
    <dbReference type="NCBI Taxonomy" id="592376"/>
    <lineage>
        <taxon>Bacteria</taxon>
        <taxon>Bacillati</taxon>
        <taxon>Actinomycetota</taxon>
        <taxon>Actinomycetes</taxon>
        <taxon>Micrococcales</taxon>
        <taxon>Microbacteriaceae</taxon>
        <taxon>Agromyces</taxon>
    </lineage>
</organism>
<evidence type="ECO:0000256" key="3">
    <source>
        <dbReference type="ARBA" id="ARBA00022692"/>
    </source>
</evidence>
<feature type="transmembrane region" description="Helical" evidence="6">
    <location>
        <begin position="182"/>
        <end position="205"/>
    </location>
</feature>
<evidence type="ECO:0000256" key="5">
    <source>
        <dbReference type="ARBA" id="ARBA00023136"/>
    </source>
</evidence>
<keyword evidence="3 6" id="KW-0812">Transmembrane</keyword>
<accession>A0A4Q2M6P3</accession>
<evidence type="ECO:0000256" key="2">
    <source>
        <dbReference type="ARBA" id="ARBA00022475"/>
    </source>
</evidence>
<dbReference type="Proteomes" id="UP000292686">
    <property type="component" value="Unassembled WGS sequence"/>
</dbReference>
<keyword evidence="5 6" id="KW-0472">Membrane</keyword>
<comment type="subcellular location">
    <subcellularLocation>
        <location evidence="1">Cell membrane</location>
        <topology evidence="1">Multi-pass membrane protein</topology>
    </subcellularLocation>
</comment>
<dbReference type="EMBL" id="JACCBI010000001">
    <property type="protein sequence ID" value="NYD68548.1"/>
    <property type="molecule type" value="Genomic_DNA"/>
</dbReference>
<keyword evidence="10" id="KW-1185">Reference proteome</keyword>
<dbReference type="OrthoDB" id="3267562at2"/>
<evidence type="ECO:0000313" key="8">
    <source>
        <dbReference type="EMBL" id="NYD68548.1"/>
    </source>
</evidence>
<proteinExistence type="predicted"/>
<name>A0A4Q2M6P3_9MICO</name>
<dbReference type="GO" id="GO:0005886">
    <property type="term" value="C:plasma membrane"/>
    <property type="evidence" value="ECO:0007669"/>
    <property type="project" value="UniProtKB-SubCell"/>
</dbReference>
<keyword evidence="4 6" id="KW-1133">Transmembrane helix</keyword>
<dbReference type="Pfam" id="PF00482">
    <property type="entry name" value="T2SSF"/>
    <property type="match status" value="1"/>
</dbReference>
<protein>
    <submittedName>
        <fullName evidence="8">Tight adherence protein B</fullName>
    </submittedName>
</protein>
<evidence type="ECO:0000256" key="4">
    <source>
        <dbReference type="ARBA" id="ARBA00022989"/>
    </source>
</evidence>
<sequence length="333" mass="33972">MTVVDEIAGVASRLAVLLTAGVAPTAALGYLARLDGDTDAAEVPTEGADTVLRRGPLARWTARRHASTEGDVDAVIRAVARSARAGVPIGSAISAAAAGLPSREKGAWDALAAAWTVATESGAPLAGCLRAIATSLRDIAEVQRELEVALAGPRSTARLVAALPVIAVVFGAIMGFDTVQVLFFSPLGLACLALGVALLVAAWRWNGALVRAAGRADPAPGLDIELVAIAMTGGASVSRARSIVAGSGRPVDESQTAEILDLSTRAGVPAVELLRAEAEQRRREARSAGRERAATAAVQLMLPLSVCVLPSFMLLGVAPLLIAVVTSTFDGLA</sequence>
<dbReference type="InterPro" id="IPR018076">
    <property type="entry name" value="T2SS_GspF_dom"/>
</dbReference>
<evidence type="ECO:0000259" key="7">
    <source>
        <dbReference type="Pfam" id="PF00482"/>
    </source>
</evidence>
<dbReference type="RefSeq" id="WP_129175469.1">
    <property type="nucleotide sequence ID" value="NZ_JACCBI010000001.1"/>
</dbReference>
<dbReference type="EMBL" id="SDPM01000006">
    <property type="protein sequence ID" value="RXZ85933.1"/>
    <property type="molecule type" value="Genomic_DNA"/>
</dbReference>
<feature type="transmembrane region" description="Helical" evidence="6">
    <location>
        <begin position="300"/>
        <end position="325"/>
    </location>
</feature>
<keyword evidence="2" id="KW-1003">Cell membrane</keyword>
<reference evidence="8 11" key="2">
    <citation type="submission" date="2020-07" db="EMBL/GenBank/DDBJ databases">
        <title>Sequencing the genomes of 1000 actinobacteria strains.</title>
        <authorList>
            <person name="Klenk H.-P."/>
        </authorList>
    </citation>
    <scope>NUCLEOTIDE SEQUENCE [LARGE SCALE GENOMIC DNA]</scope>
    <source>
        <strain evidence="8 11">DSM 23870</strain>
    </source>
</reference>
<comment type="caution">
    <text evidence="9">The sequence shown here is derived from an EMBL/GenBank/DDBJ whole genome shotgun (WGS) entry which is preliminary data.</text>
</comment>
<evidence type="ECO:0000313" key="9">
    <source>
        <dbReference type="EMBL" id="RXZ85933.1"/>
    </source>
</evidence>
<dbReference type="AlphaFoldDB" id="A0A4Q2M6P3"/>
<evidence type="ECO:0000313" key="10">
    <source>
        <dbReference type="Proteomes" id="UP000292686"/>
    </source>
</evidence>
<dbReference type="PANTHER" id="PTHR35007">
    <property type="entry name" value="INTEGRAL MEMBRANE PROTEIN-RELATED"/>
    <property type="match status" value="1"/>
</dbReference>
<evidence type="ECO:0000256" key="6">
    <source>
        <dbReference type="SAM" id="Phobius"/>
    </source>
</evidence>
<dbReference type="PANTHER" id="PTHR35007:SF4">
    <property type="entry name" value="CONSERVED TRANSMEMBRANE PROTEIN-RELATED"/>
    <property type="match status" value="1"/>
</dbReference>
<reference evidence="9 10" key="1">
    <citation type="submission" date="2019-01" db="EMBL/GenBank/DDBJ databases">
        <title>Agromyces.</title>
        <authorList>
            <person name="Li J."/>
        </authorList>
    </citation>
    <scope>NUCLEOTIDE SEQUENCE [LARGE SCALE GENOMIC DNA]</scope>
    <source>
        <strain evidence="9 10">DSM 23870</strain>
    </source>
</reference>